<name>A0A926UYB5_9CYAN</name>
<evidence type="ECO:0000313" key="5">
    <source>
        <dbReference type="Proteomes" id="UP000631421"/>
    </source>
</evidence>
<dbReference type="Pfam" id="PF22335">
    <property type="entry name" value="Cas10-Cmr2_palm2"/>
    <property type="match status" value="1"/>
</dbReference>
<comment type="caution">
    <text evidence="4">The sequence shown here is derived from an EMBL/GenBank/DDBJ whole genome shotgun (WGS) entry which is preliminary data.</text>
</comment>
<dbReference type="InterPro" id="IPR013407">
    <property type="entry name" value="CRISPR-assoc_prot_Cmr2"/>
</dbReference>
<gene>
    <name evidence="4" type="primary">cas10</name>
    <name evidence="4" type="ORF">H6F44_19220</name>
</gene>
<dbReference type="Gene3D" id="3.30.70.270">
    <property type="match status" value="1"/>
</dbReference>
<keyword evidence="1" id="KW-0547">Nucleotide-binding</keyword>
<dbReference type="RefSeq" id="WP_190352640.1">
    <property type="nucleotide sequence ID" value="NZ_JACJPY010000090.1"/>
</dbReference>
<sequence length="752" mass="85416">MTEQINHTKKITIALAWCLAWGDRRESQFDLAVLKNMRQALTDGGQIPEEVRSLVDQVKQLQNIDLNKFPDTFQELQNKYADLWNQRTKIGLVYGGATKIKQYVFEAAKLSDIRGASALLDRINLVDIPAFFGHYDESAPKPKSAEDCLKKIREWLERSFPKLGDALIPELLIYSTGGNVLAFCPAAFVDDLANAIERRYTEETLTANSCAVGQTFNLLEVRFGLLNNAENFWIDSYLKNHQNPLVESYFGGSKDANKKTKSSQQLRDAFIERKNFNELVTSLAIAFNKRRSGNTTGDRPSRAYPPIFETHPYLVRDESDRRPAIFQATELGDQPYMSESLARKRLAGQIAKRDGNLQWYDRIGFDWKSKESSIPNWIQDFSRFVEKKHSEISYLIPPKTDEALSLREIGQAGKGFVGYIYADGNNMGGYIQKNIQTPEQYRQFSEDIFEATKDSAYYALAQHLQPTYVHRESEAGKQSTVLIHPFEIIAIGGDDVLIIVPADKALAIAQTIGEKFEEILKSKGRYDIPSTKKPIDYSFQRYQNGSIKPSESFLSTSLGVLITAENTPIYYAEKLVGQLLKSAKKKAKALKTKHGYHGGTIDFLSMKSVTMLSSNVESFRKEGLSKGNLRFFAAPYTLHEIGGLIEVVKVLKSANFPRSQLYQLRSLLENGKQTGMINYRYFRVRLKDGQSEIRTHFEDAWCKPKTNNGNLAPWMTGTDEQDKIFYETIWRDLVDIYDFVDVETNVPQEANS</sequence>
<dbReference type="NCBIfam" id="TIGR02577">
    <property type="entry name" value="cas_TM1794_Cmr2"/>
    <property type="match status" value="1"/>
</dbReference>
<reference evidence="4" key="1">
    <citation type="journal article" date="2015" name="ISME J.">
        <title>Draft Genome Sequence of Streptomyces incarnatus NRRL8089, which Produces the Nucleoside Antibiotic Sinefungin.</title>
        <authorList>
            <person name="Oshima K."/>
            <person name="Hattori M."/>
            <person name="Shimizu H."/>
            <person name="Fukuda K."/>
            <person name="Nemoto M."/>
            <person name="Inagaki K."/>
            <person name="Tamura T."/>
        </authorList>
    </citation>
    <scope>NUCLEOTIDE SEQUENCE</scope>
    <source>
        <strain evidence="4">FACHB-1277</strain>
    </source>
</reference>
<accession>A0A926UYB5</accession>
<evidence type="ECO:0000256" key="1">
    <source>
        <dbReference type="ARBA" id="ARBA00022741"/>
    </source>
</evidence>
<keyword evidence="5" id="KW-1185">Reference proteome</keyword>
<dbReference type="EMBL" id="JACJPY010000090">
    <property type="protein sequence ID" value="MBD2152232.1"/>
    <property type="molecule type" value="Genomic_DNA"/>
</dbReference>
<organism evidence="4 5">
    <name type="scientific">Pseudanabaena cinerea FACHB-1277</name>
    <dbReference type="NCBI Taxonomy" id="2949581"/>
    <lineage>
        <taxon>Bacteria</taxon>
        <taxon>Bacillati</taxon>
        <taxon>Cyanobacteriota</taxon>
        <taxon>Cyanophyceae</taxon>
        <taxon>Pseudanabaenales</taxon>
        <taxon>Pseudanabaenaceae</taxon>
        <taxon>Pseudanabaena</taxon>
        <taxon>Pseudanabaena cinerea</taxon>
    </lineage>
</organism>
<reference evidence="4" key="2">
    <citation type="submission" date="2020-08" db="EMBL/GenBank/DDBJ databases">
        <authorList>
            <person name="Chen M."/>
            <person name="Teng W."/>
            <person name="Zhao L."/>
            <person name="Hu C."/>
            <person name="Zhou Y."/>
            <person name="Han B."/>
            <person name="Song L."/>
            <person name="Shu W."/>
        </authorList>
    </citation>
    <scope>NUCLEOTIDE SEQUENCE</scope>
    <source>
        <strain evidence="4">FACHB-1277</strain>
    </source>
</reference>
<dbReference type="InterPro" id="IPR054767">
    <property type="entry name" value="Cas10-Cmr2_palm2"/>
</dbReference>
<evidence type="ECO:0000313" key="4">
    <source>
        <dbReference type="EMBL" id="MBD2152232.1"/>
    </source>
</evidence>
<evidence type="ECO:0000256" key="2">
    <source>
        <dbReference type="ARBA" id="ARBA00023118"/>
    </source>
</evidence>
<evidence type="ECO:0000259" key="3">
    <source>
        <dbReference type="Pfam" id="PF22335"/>
    </source>
</evidence>
<feature type="domain" description="Cas10/Cmr2 second palm" evidence="3">
    <location>
        <begin position="417"/>
        <end position="587"/>
    </location>
</feature>
<protein>
    <submittedName>
        <fullName evidence="4">Type III-B CRISPR-associated protein Cas10/Cmr2</fullName>
    </submittedName>
</protein>
<keyword evidence="2" id="KW-0051">Antiviral defense</keyword>
<dbReference type="AlphaFoldDB" id="A0A926UYB5"/>
<dbReference type="Proteomes" id="UP000631421">
    <property type="component" value="Unassembled WGS sequence"/>
</dbReference>
<proteinExistence type="predicted"/>
<dbReference type="InterPro" id="IPR043128">
    <property type="entry name" value="Rev_trsase/Diguanyl_cyclase"/>
</dbReference>
<dbReference type="GO" id="GO:0000166">
    <property type="term" value="F:nucleotide binding"/>
    <property type="evidence" value="ECO:0007669"/>
    <property type="project" value="UniProtKB-KW"/>
</dbReference>
<dbReference type="GO" id="GO:0051607">
    <property type="term" value="P:defense response to virus"/>
    <property type="evidence" value="ECO:0007669"/>
    <property type="project" value="UniProtKB-KW"/>
</dbReference>